<name>A0ABS9SI13_9BACT</name>
<gene>
    <name evidence="2" type="ORF">MKP09_08740</name>
</gene>
<dbReference type="RefSeq" id="WP_240827335.1">
    <property type="nucleotide sequence ID" value="NZ_JAKWBL010000001.1"/>
</dbReference>
<sequence length="449" mass="49216">MNTKTKQLAFVILLITVIIGCYKEEAILVKADFSIETINNDYSVPVRVRLINNSFGADSYKWFFPGGSPESSNSKDPGTIRYETPGTYNIKLVVSTAFGETDSMNMEVSIDETIDVGFEIINNGSWFPDASIQIKNTTSGASSYEWTFNGGNPASSQVKDPGTVIFSQPGDHLISLKVSNGKESYSKDTIVTVLPDIVASFDLNWNPADNDMQVPFTAILNNTSISAAQYLWDYGNGTNSRDASPQVTFTLPGTYIITLQASNDKKTKTISKTLTLKANENLFQFEDVKLGINTAQHTVGCYFSSRLGKVLKSNEVNNDNGALIDFVFFGLNSSFTFNKIIAPSEAGQYTFTPIPNAITLDVINKQENCNCTSTLSVAQFDAMNNDSILREILINQNTEGAASFDNTLLPRIVLFKAPDGRKGAVKIKQFIDQGQQSSIIADIKIMKNP</sequence>
<dbReference type="InterPro" id="IPR022409">
    <property type="entry name" value="PKD/Chitinase_dom"/>
</dbReference>
<dbReference type="PROSITE" id="PS51257">
    <property type="entry name" value="PROKAR_LIPOPROTEIN"/>
    <property type="match status" value="1"/>
</dbReference>
<dbReference type="Gene3D" id="2.60.40.10">
    <property type="entry name" value="Immunoglobulins"/>
    <property type="match status" value="3"/>
</dbReference>
<organism evidence="2 3">
    <name type="scientific">Niabella ginsengisoli</name>
    <dbReference type="NCBI Taxonomy" id="522298"/>
    <lineage>
        <taxon>Bacteria</taxon>
        <taxon>Pseudomonadati</taxon>
        <taxon>Bacteroidota</taxon>
        <taxon>Chitinophagia</taxon>
        <taxon>Chitinophagales</taxon>
        <taxon>Chitinophagaceae</taxon>
        <taxon>Niabella</taxon>
    </lineage>
</organism>
<evidence type="ECO:0000313" key="2">
    <source>
        <dbReference type="EMBL" id="MCH5597986.1"/>
    </source>
</evidence>
<protein>
    <submittedName>
        <fullName evidence="2">PKD domain-containing protein</fullName>
    </submittedName>
</protein>
<dbReference type="PROSITE" id="PS50093">
    <property type="entry name" value="PKD"/>
    <property type="match status" value="2"/>
</dbReference>
<reference evidence="2 3" key="1">
    <citation type="submission" date="2022-02" db="EMBL/GenBank/DDBJ databases">
        <authorList>
            <person name="Min J."/>
        </authorList>
    </citation>
    <scope>NUCLEOTIDE SEQUENCE [LARGE SCALE GENOMIC DNA]</scope>
    <source>
        <strain evidence="2 3">GR10-1</strain>
    </source>
</reference>
<dbReference type="InterPro" id="IPR013783">
    <property type="entry name" value="Ig-like_fold"/>
</dbReference>
<dbReference type="Proteomes" id="UP001202248">
    <property type="component" value="Unassembled WGS sequence"/>
</dbReference>
<comment type="caution">
    <text evidence="2">The sequence shown here is derived from an EMBL/GenBank/DDBJ whole genome shotgun (WGS) entry which is preliminary data.</text>
</comment>
<evidence type="ECO:0000313" key="3">
    <source>
        <dbReference type="Proteomes" id="UP001202248"/>
    </source>
</evidence>
<dbReference type="Pfam" id="PF18911">
    <property type="entry name" value="PKD_4"/>
    <property type="match status" value="1"/>
</dbReference>
<dbReference type="EMBL" id="JAKWBL010000001">
    <property type="protein sequence ID" value="MCH5597986.1"/>
    <property type="molecule type" value="Genomic_DNA"/>
</dbReference>
<dbReference type="InterPro" id="IPR035986">
    <property type="entry name" value="PKD_dom_sf"/>
</dbReference>
<evidence type="ECO:0000259" key="1">
    <source>
        <dbReference type="PROSITE" id="PS50093"/>
    </source>
</evidence>
<keyword evidence="3" id="KW-1185">Reference proteome</keyword>
<accession>A0ABS9SI13</accession>
<dbReference type="InterPro" id="IPR000601">
    <property type="entry name" value="PKD_dom"/>
</dbReference>
<dbReference type="Pfam" id="PF00801">
    <property type="entry name" value="PKD"/>
    <property type="match status" value="1"/>
</dbReference>
<dbReference type="SMART" id="SM00089">
    <property type="entry name" value="PKD"/>
    <property type="match status" value="3"/>
</dbReference>
<feature type="domain" description="PKD" evidence="1">
    <location>
        <begin position="59"/>
        <end position="110"/>
    </location>
</feature>
<feature type="domain" description="PKD" evidence="1">
    <location>
        <begin position="230"/>
        <end position="276"/>
    </location>
</feature>
<proteinExistence type="predicted"/>
<dbReference type="CDD" id="cd00146">
    <property type="entry name" value="PKD"/>
    <property type="match status" value="3"/>
</dbReference>
<dbReference type="SUPFAM" id="SSF49299">
    <property type="entry name" value="PKD domain"/>
    <property type="match status" value="2"/>
</dbReference>